<dbReference type="InterPro" id="IPR027417">
    <property type="entry name" value="P-loop_NTPase"/>
</dbReference>
<evidence type="ECO:0000256" key="1">
    <source>
        <dbReference type="SAM" id="MobiDB-lite"/>
    </source>
</evidence>
<evidence type="ECO:0008006" key="4">
    <source>
        <dbReference type="Google" id="ProtNLM"/>
    </source>
</evidence>
<name>A0A9W8X099_9PLEO</name>
<accession>A0A9W8X099</accession>
<keyword evidence="3" id="KW-1185">Reference proteome</keyword>
<organism evidence="2 3">
    <name type="scientific">Didymella glomerata</name>
    <dbReference type="NCBI Taxonomy" id="749621"/>
    <lineage>
        <taxon>Eukaryota</taxon>
        <taxon>Fungi</taxon>
        <taxon>Dikarya</taxon>
        <taxon>Ascomycota</taxon>
        <taxon>Pezizomycotina</taxon>
        <taxon>Dothideomycetes</taxon>
        <taxon>Pleosporomycetidae</taxon>
        <taxon>Pleosporales</taxon>
        <taxon>Pleosporineae</taxon>
        <taxon>Didymellaceae</taxon>
        <taxon>Didymella</taxon>
    </lineage>
</organism>
<dbReference type="OrthoDB" id="6362633at2759"/>
<dbReference type="Gene3D" id="3.40.50.300">
    <property type="entry name" value="P-loop containing nucleotide triphosphate hydrolases"/>
    <property type="match status" value="2"/>
</dbReference>
<evidence type="ECO:0000313" key="2">
    <source>
        <dbReference type="EMBL" id="KAJ4337357.1"/>
    </source>
</evidence>
<protein>
    <recommendedName>
        <fullName evidence="4">P-loop containing nucleoside triphosphate hydrolase protein</fullName>
    </recommendedName>
</protein>
<dbReference type="SUPFAM" id="SSF52540">
    <property type="entry name" value="P-loop containing nucleoside triphosphate hydrolases"/>
    <property type="match status" value="1"/>
</dbReference>
<feature type="region of interest" description="Disordered" evidence="1">
    <location>
        <begin position="211"/>
        <end position="230"/>
    </location>
</feature>
<dbReference type="PANTHER" id="PTHR10285">
    <property type="entry name" value="URIDINE KINASE"/>
    <property type="match status" value="1"/>
</dbReference>
<proteinExistence type="predicted"/>
<dbReference type="AlphaFoldDB" id="A0A9W8X099"/>
<dbReference type="EMBL" id="JAPEUV010000039">
    <property type="protein sequence ID" value="KAJ4337357.1"/>
    <property type="molecule type" value="Genomic_DNA"/>
</dbReference>
<evidence type="ECO:0000313" key="3">
    <source>
        <dbReference type="Proteomes" id="UP001140562"/>
    </source>
</evidence>
<dbReference type="Proteomes" id="UP001140562">
    <property type="component" value="Unassembled WGS sequence"/>
</dbReference>
<gene>
    <name evidence="2" type="ORF">N0V87_004680</name>
</gene>
<sequence>MQEQVDRLVEKTWEKFQGVSGSRRLMVAVSGIPGSGKTTLAAKVSNGLNKKHAQNSPGTYNGNPVAAFIPMDGYHLSPFTFDGDKFLALVKKLREPILPETRTLYAPSFDHAKKDPVADDIPIAPSVRIVIFEGNYCSLNHGPWKDAADLMDELWFVDVDFQVARKRLIHRHVKAGIARNEEEAAKRADENDLLNGKEIIDSRLDVHELVTSKEDPEWAPEHQYVGDDKN</sequence>
<reference evidence="2" key="1">
    <citation type="submission" date="2022-10" db="EMBL/GenBank/DDBJ databases">
        <title>Tapping the CABI collections for fungal endophytes: first genome assemblies for Collariella, Neodidymelliopsis, Ascochyta clinopodiicola, Didymella pomorum, Didymosphaeria variabile, Neocosmospora piperis and Neocucurbitaria cava.</title>
        <authorList>
            <person name="Hill R."/>
        </authorList>
    </citation>
    <scope>NUCLEOTIDE SEQUENCE</scope>
    <source>
        <strain evidence="2">IMI 360193</strain>
    </source>
</reference>
<comment type="caution">
    <text evidence="2">The sequence shown here is derived from an EMBL/GenBank/DDBJ whole genome shotgun (WGS) entry which is preliminary data.</text>
</comment>